<gene>
    <name evidence="1" type="ORF">QQF64_004889</name>
</gene>
<evidence type="ECO:0000313" key="1">
    <source>
        <dbReference type="EMBL" id="KAL1264534.1"/>
    </source>
</evidence>
<accession>A0ABR3MK64</accession>
<proteinExistence type="predicted"/>
<keyword evidence="2" id="KW-1185">Reference proteome</keyword>
<protein>
    <submittedName>
        <fullName evidence="1">Uncharacterized protein</fullName>
    </submittedName>
</protein>
<organism evidence="1 2">
    <name type="scientific">Cirrhinus molitorella</name>
    <name type="common">mud carp</name>
    <dbReference type="NCBI Taxonomy" id="172907"/>
    <lineage>
        <taxon>Eukaryota</taxon>
        <taxon>Metazoa</taxon>
        <taxon>Chordata</taxon>
        <taxon>Craniata</taxon>
        <taxon>Vertebrata</taxon>
        <taxon>Euteleostomi</taxon>
        <taxon>Actinopterygii</taxon>
        <taxon>Neopterygii</taxon>
        <taxon>Teleostei</taxon>
        <taxon>Ostariophysi</taxon>
        <taxon>Cypriniformes</taxon>
        <taxon>Cyprinidae</taxon>
        <taxon>Labeoninae</taxon>
        <taxon>Labeonini</taxon>
        <taxon>Cirrhinus</taxon>
    </lineage>
</organism>
<dbReference type="Proteomes" id="UP001558613">
    <property type="component" value="Unassembled WGS sequence"/>
</dbReference>
<comment type="caution">
    <text evidence="1">The sequence shown here is derived from an EMBL/GenBank/DDBJ whole genome shotgun (WGS) entry which is preliminary data.</text>
</comment>
<name>A0ABR3MK64_9TELE</name>
<dbReference type="EMBL" id="JAYMGO010000012">
    <property type="protein sequence ID" value="KAL1264534.1"/>
    <property type="molecule type" value="Genomic_DNA"/>
</dbReference>
<evidence type="ECO:0000313" key="2">
    <source>
        <dbReference type="Proteomes" id="UP001558613"/>
    </source>
</evidence>
<reference evidence="1 2" key="1">
    <citation type="submission" date="2023-09" db="EMBL/GenBank/DDBJ databases">
        <authorList>
            <person name="Wang M."/>
        </authorList>
    </citation>
    <scope>NUCLEOTIDE SEQUENCE [LARGE SCALE GENOMIC DNA]</scope>
    <source>
        <strain evidence="1">GT-2023</strain>
        <tissue evidence="1">Liver</tissue>
    </source>
</reference>
<sequence>MVGKAAEICQSSAAYDGAILQEGTEGEADLRCPRQSQFVDWNGFNCAQCCVPYGYITTDIFLESQMGRWPGRLRLSRTNKKGG</sequence>